<evidence type="ECO:0000256" key="1">
    <source>
        <dbReference type="ARBA" id="ARBA00004651"/>
    </source>
</evidence>
<feature type="transmembrane region" description="Helical" evidence="7">
    <location>
        <begin position="176"/>
        <end position="196"/>
    </location>
</feature>
<evidence type="ECO:0000256" key="2">
    <source>
        <dbReference type="ARBA" id="ARBA00007977"/>
    </source>
</evidence>
<feature type="transmembrane region" description="Helical" evidence="7">
    <location>
        <begin position="147"/>
        <end position="164"/>
    </location>
</feature>
<evidence type="ECO:0000256" key="5">
    <source>
        <dbReference type="ARBA" id="ARBA00022989"/>
    </source>
</evidence>
<keyword evidence="4 7" id="KW-0812">Transmembrane</keyword>
<organism evidence="8 9">
    <name type="scientific">Peribacillus butanolivorans</name>
    <dbReference type="NCBI Taxonomy" id="421767"/>
    <lineage>
        <taxon>Bacteria</taxon>
        <taxon>Bacillati</taxon>
        <taxon>Bacillota</taxon>
        <taxon>Bacilli</taxon>
        <taxon>Bacillales</taxon>
        <taxon>Bacillaceae</taxon>
        <taxon>Peribacillus</taxon>
    </lineage>
</organism>
<evidence type="ECO:0000256" key="6">
    <source>
        <dbReference type="ARBA" id="ARBA00023136"/>
    </source>
</evidence>
<dbReference type="PANTHER" id="PTHR30106:SF2">
    <property type="entry name" value="UPF0324 INNER MEMBRANE PROTEIN YEIH"/>
    <property type="match status" value="1"/>
</dbReference>
<reference evidence="8 9" key="1">
    <citation type="submission" date="2017-09" db="EMBL/GenBank/DDBJ databases">
        <title>Large-scale bioinformatics analysis of Bacillus genomes uncovers conserved roles of natural products in bacterial physiology.</title>
        <authorList>
            <consortium name="Agbiome Team Llc"/>
            <person name="Bleich R.M."/>
            <person name="Kirk G.J."/>
            <person name="Santa Maria K.C."/>
            <person name="Allen S.E."/>
            <person name="Farag S."/>
            <person name="Shank E.A."/>
            <person name="Bowers A."/>
        </authorList>
    </citation>
    <scope>NUCLEOTIDE SEQUENCE [LARGE SCALE GENOMIC DNA]</scope>
    <source>
        <strain evidence="8 9">AFS003229</strain>
    </source>
</reference>
<keyword evidence="3" id="KW-1003">Cell membrane</keyword>
<evidence type="ECO:0000256" key="4">
    <source>
        <dbReference type="ARBA" id="ARBA00022692"/>
    </source>
</evidence>
<evidence type="ECO:0000256" key="7">
    <source>
        <dbReference type="SAM" id="Phobius"/>
    </source>
</evidence>
<feature type="transmembrane region" description="Helical" evidence="7">
    <location>
        <begin position="55"/>
        <end position="72"/>
    </location>
</feature>
<dbReference type="RefSeq" id="WP_098174717.1">
    <property type="nucleotide sequence ID" value="NZ_NUEQ01000004.1"/>
</dbReference>
<dbReference type="Proteomes" id="UP000220106">
    <property type="component" value="Unassembled WGS sequence"/>
</dbReference>
<feature type="transmembrane region" description="Helical" evidence="7">
    <location>
        <begin position="310"/>
        <end position="330"/>
    </location>
</feature>
<dbReference type="PANTHER" id="PTHR30106">
    <property type="entry name" value="INNER MEMBRANE PROTEIN YEIH-RELATED"/>
    <property type="match status" value="1"/>
</dbReference>
<sequence>MQLEKYKPLEETSEEQQYSKLPLQEKKSSLLLWIGGIAFTFFIALLGLGLSKITGFDRIGPLACSIIIAVIYRQIAGYPEKFRKGIEFSAKKLLRFAIILYGLKLNIDVIFNQGLPLLVRDIGTVAFAIIVMVLIAKWLKADPSISLLLAVGTGVCGAAAIAAISPIVKAKEEDTAIGVGIIALMGTLFSIIYTLLRPILPISAMDYGIWSGISLHEIAHVALAGAPAGEDALAIALLAKLGRVFLLIPLCFIFMYWMKKRSSEKTGKDAKIDFPWFLVGFIMMSLIGSYVFGTYISVSPIVMEGISKTTTFILTMAMIGLGLNVSFQALRTKAMRPLLAMTITSLLLSIISYFIV</sequence>
<feature type="transmembrane region" description="Helical" evidence="7">
    <location>
        <begin position="30"/>
        <end position="49"/>
    </location>
</feature>
<name>A0AAX0RSW4_9BACI</name>
<comment type="caution">
    <text evidence="8">The sequence shown here is derived from an EMBL/GenBank/DDBJ whole genome shotgun (WGS) entry which is preliminary data.</text>
</comment>
<keyword evidence="5 7" id="KW-1133">Transmembrane helix</keyword>
<dbReference type="GO" id="GO:0005886">
    <property type="term" value="C:plasma membrane"/>
    <property type="evidence" value="ECO:0007669"/>
    <property type="project" value="UniProtKB-SubCell"/>
</dbReference>
<dbReference type="AlphaFoldDB" id="A0AAX0RSW4"/>
<gene>
    <name evidence="8" type="ORF">CN689_02240</name>
</gene>
<evidence type="ECO:0000313" key="8">
    <source>
        <dbReference type="EMBL" id="PEJ37737.1"/>
    </source>
</evidence>
<dbReference type="EMBL" id="NUEQ01000004">
    <property type="protein sequence ID" value="PEJ37737.1"/>
    <property type="molecule type" value="Genomic_DNA"/>
</dbReference>
<dbReference type="Pfam" id="PF03601">
    <property type="entry name" value="Cons_hypoth698"/>
    <property type="match status" value="1"/>
</dbReference>
<protein>
    <submittedName>
        <fullName evidence="8">Sulfate exporter family transporter</fullName>
    </submittedName>
</protein>
<feature type="transmembrane region" description="Helical" evidence="7">
    <location>
        <begin position="276"/>
        <end position="298"/>
    </location>
</feature>
<dbReference type="InterPro" id="IPR018383">
    <property type="entry name" value="UPF0324_pro"/>
</dbReference>
<evidence type="ECO:0000256" key="3">
    <source>
        <dbReference type="ARBA" id="ARBA00022475"/>
    </source>
</evidence>
<feature type="transmembrane region" description="Helical" evidence="7">
    <location>
        <begin position="232"/>
        <end position="256"/>
    </location>
</feature>
<accession>A0AAX0RSW4</accession>
<proteinExistence type="inferred from homology"/>
<evidence type="ECO:0000313" key="9">
    <source>
        <dbReference type="Proteomes" id="UP000220106"/>
    </source>
</evidence>
<comment type="subcellular location">
    <subcellularLocation>
        <location evidence="1">Cell membrane</location>
        <topology evidence="1">Multi-pass membrane protein</topology>
    </subcellularLocation>
</comment>
<feature type="transmembrane region" description="Helical" evidence="7">
    <location>
        <begin position="117"/>
        <end position="135"/>
    </location>
</feature>
<keyword evidence="6 7" id="KW-0472">Membrane</keyword>
<feature type="transmembrane region" description="Helical" evidence="7">
    <location>
        <begin position="337"/>
        <end position="355"/>
    </location>
</feature>
<comment type="similarity">
    <text evidence="2">Belongs to the UPF0324 family.</text>
</comment>